<feature type="region of interest" description="Disordered" evidence="4">
    <location>
        <begin position="134"/>
        <end position="153"/>
    </location>
</feature>
<keyword evidence="2" id="KW-0560">Oxidoreductase</keyword>
<dbReference type="InterPro" id="IPR036291">
    <property type="entry name" value="NAD(P)-bd_dom_sf"/>
</dbReference>
<dbReference type="EMBL" id="LCWF01000063">
    <property type="protein sequence ID" value="KKY24091.1"/>
    <property type="molecule type" value="Genomic_DNA"/>
</dbReference>
<dbReference type="PRINTS" id="PR00081">
    <property type="entry name" value="GDHRDH"/>
</dbReference>
<dbReference type="Proteomes" id="UP000053317">
    <property type="component" value="Unassembled WGS sequence"/>
</dbReference>
<name>A0A0G2EPP0_PHACM</name>
<feature type="compositionally biased region" description="Polar residues" evidence="4">
    <location>
        <begin position="141"/>
        <end position="153"/>
    </location>
</feature>
<dbReference type="InterPro" id="IPR002347">
    <property type="entry name" value="SDR_fam"/>
</dbReference>
<comment type="caution">
    <text evidence="5">The sequence shown here is derived from an EMBL/GenBank/DDBJ whole genome shotgun (WGS) entry which is preliminary data.</text>
</comment>
<comment type="similarity">
    <text evidence="1 3">Belongs to the short-chain dehydrogenases/reductases (SDR) family.</text>
</comment>
<evidence type="ECO:0000256" key="4">
    <source>
        <dbReference type="SAM" id="MobiDB-lite"/>
    </source>
</evidence>
<dbReference type="GO" id="GO:0005811">
    <property type="term" value="C:lipid droplet"/>
    <property type="evidence" value="ECO:0007669"/>
    <property type="project" value="TreeGrafter"/>
</dbReference>
<sequence>MTTVPVPQERRTVFITGCSDGGLGSGLALEFHKRGLRVLASARNLDKMSTLKEAGIETVPLDVLDPTSISDCVNTVSSLTSSKLDILINNAGGGYNMSITDISLPSAKQLFDLNVWSYISVIQAFLPLLLHSRSSHSSSRCPTTTDSNSSTPMIVNNTSISSVNLTPFNSVYHASKAALASFTSHLRLELSPFNIYVVDLKTGSVRSNFHSNRSDPTRIPSHSLYLPIRKEVEDTMNGTLYLPTAMPVEQWAADVVDDLLRKDPPPVNVWRGRQAGRTWWEWCFAPTVTWLDRRLKEGTGLARLERILKGEGK</sequence>
<dbReference type="Gene3D" id="3.40.50.720">
    <property type="entry name" value="NAD(P)-binding Rossmann-like Domain"/>
    <property type="match status" value="1"/>
</dbReference>
<dbReference type="GO" id="GO:0019433">
    <property type="term" value="P:triglyceride catabolic process"/>
    <property type="evidence" value="ECO:0007669"/>
    <property type="project" value="TreeGrafter"/>
</dbReference>
<dbReference type="GO" id="GO:0006654">
    <property type="term" value="P:phosphatidic acid biosynthetic process"/>
    <property type="evidence" value="ECO:0007669"/>
    <property type="project" value="TreeGrafter"/>
</dbReference>
<dbReference type="GO" id="GO:0005783">
    <property type="term" value="C:endoplasmic reticulum"/>
    <property type="evidence" value="ECO:0007669"/>
    <property type="project" value="TreeGrafter"/>
</dbReference>
<dbReference type="PANTHER" id="PTHR44169:SF6">
    <property type="entry name" value="NADPH-DEPENDENT 1-ACYLDIHYDROXYACETONE PHOSPHATE REDUCTASE"/>
    <property type="match status" value="1"/>
</dbReference>
<evidence type="ECO:0000256" key="1">
    <source>
        <dbReference type="ARBA" id="ARBA00006484"/>
    </source>
</evidence>
<dbReference type="OrthoDB" id="2102561at2759"/>
<evidence type="ECO:0000256" key="2">
    <source>
        <dbReference type="ARBA" id="ARBA00023002"/>
    </source>
</evidence>
<organism evidence="5 6">
    <name type="scientific">Phaeomoniella chlamydospora</name>
    <name type="common">Phaeoacremonium chlamydosporum</name>
    <dbReference type="NCBI Taxonomy" id="158046"/>
    <lineage>
        <taxon>Eukaryota</taxon>
        <taxon>Fungi</taxon>
        <taxon>Dikarya</taxon>
        <taxon>Ascomycota</taxon>
        <taxon>Pezizomycotina</taxon>
        <taxon>Eurotiomycetes</taxon>
        <taxon>Chaetothyriomycetidae</taxon>
        <taxon>Phaeomoniellales</taxon>
        <taxon>Phaeomoniellaceae</taxon>
        <taxon>Phaeomoniella</taxon>
    </lineage>
</organism>
<dbReference type="PRINTS" id="PR00080">
    <property type="entry name" value="SDRFAMILY"/>
</dbReference>
<evidence type="ECO:0000313" key="5">
    <source>
        <dbReference type="EMBL" id="KKY24091.1"/>
    </source>
</evidence>
<dbReference type="GO" id="GO:0000140">
    <property type="term" value="F:acylglycerone-phosphate reductase (NADP+) activity"/>
    <property type="evidence" value="ECO:0007669"/>
    <property type="project" value="TreeGrafter"/>
</dbReference>
<protein>
    <submittedName>
        <fullName evidence="5">Putative short-chain dehydrogenase</fullName>
    </submittedName>
</protein>
<reference evidence="5 6" key="1">
    <citation type="submission" date="2015-05" db="EMBL/GenBank/DDBJ databases">
        <title>Distinctive expansion of gene families associated with plant cell wall degradation and secondary metabolism in the genomes of grapevine trunk pathogens.</title>
        <authorList>
            <person name="Lawrence D.P."/>
            <person name="Travadon R."/>
            <person name="Rolshausen P.E."/>
            <person name="Baumgartner K."/>
        </authorList>
    </citation>
    <scope>NUCLEOTIDE SEQUENCE [LARGE SCALE GENOMIC DNA]</scope>
    <source>
        <strain evidence="5">UCRPC4</strain>
    </source>
</reference>
<dbReference type="SUPFAM" id="SSF51735">
    <property type="entry name" value="NAD(P)-binding Rossmann-fold domains"/>
    <property type="match status" value="1"/>
</dbReference>
<keyword evidence="6" id="KW-1185">Reference proteome</keyword>
<dbReference type="GO" id="GO:0004806">
    <property type="term" value="F:triacylglycerol lipase activity"/>
    <property type="evidence" value="ECO:0007669"/>
    <property type="project" value="TreeGrafter"/>
</dbReference>
<evidence type="ECO:0000256" key="3">
    <source>
        <dbReference type="RuleBase" id="RU000363"/>
    </source>
</evidence>
<reference evidence="5 6" key="2">
    <citation type="submission" date="2015-05" db="EMBL/GenBank/DDBJ databases">
        <authorList>
            <person name="Morales-Cruz A."/>
            <person name="Amrine K.C."/>
            <person name="Cantu D."/>
        </authorList>
    </citation>
    <scope>NUCLEOTIDE SEQUENCE [LARGE SCALE GENOMIC DNA]</scope>
    <source>
        <strain evidence="5">UCRPC4</strain>
    </source>
</reference>
<dbReference type="PANTHER" id="PTHR44169">
    <property type="entry name" value="NADPH-DEPENDENT 1-ACYLDIHYDROXYACETONE PHOSPHATE REDUCTASE"/>
    <property type="match status" value="1"/>
</dbReference>
<proteinExistence type="inferred from homology"/>
<gene>
    <name evidence="5" type="ORF">UCRPC4_g02557</name>
</gene>
<accession>A0A0G2EPP0</accession>
<evidence type="ECO:0000313" key="6">
    <source>
        <dbReference type="Proteomes" id="UP000053317"/>
    </source>
</evidence>
<dbReference type="Pfam" id="PF00106">
    <property type="entry name" value="adh_short"/>
    <property type="match status" value="1"/>
</dbReference>
<dbReference type="AlphaFoldDB" id="A0A0G2EPP0"/>